<evidence type="ECO:0000313" key="1">
    <source>
        <dbReference type="Proteomes" id="UP000887579"/>
    </source>
</evidence>
<organism evidence="1 2">
    <name type="scientific">Panagrolaimus sp. ES5</name>
    <dbReference type="NCBI Taxonomy" id="591445"/>
    <lineage>
        <taxon>Eukaryota</taxon>
        <taxon>Metazoa</taxon>
        <taxon>Ecdysozoa</taxon>
        <taxon>Nematoda</taxon>
        <taxon>Chromadorea</taxon>
        <taxon>Rhabditida</taxon>
        <taxon>Tylenchina</taxon>
        <taxon>Panagrolaimomorpha</taxon>
        <taxon>Panagrolaimoidea</taxon>
        <taxon>Panagrolaimidae</taxon>
        <taxon>Panagrolaimus</taxon>
    </lineage>
</organism>
<evidence type="ECO:0000313" key="2">
    <source>
        <dbReference type="WBParaSite" id="ES5_v2.g20053.t1"/>
    </source>
</evidence>
<name>A0AC34FS39_9BILA</name>
<accession>A0AC34FS39</accession>
<protein>
    <submittedName>
        <fullName evidence="2">Uncharacterized protein</fullName>
    </submittedName>
</protein>
<sequence>MSVVALKSPSLSIKFPNYHDFRASSRQQIFSIPESIVLYMAKNPKLTIKFYQKIVKTCKYVFIENPIIHFHCLQFDDENGWQTCIDNRCERATSDEPYCEIDMDLNKLQAKINVDFDLGIDSTDPTIASSLIPKLNNGKNIFNVYNTARISIHFDGPLSDSYKAKLQEITNEILDAPEIYDTTYIRFDGQLRFDEFDHLYLGID</sequence>
<dbReference type="Proteomes" id="UP000887579">
    <property type="component" value="Unplaced"/>
</dbReference>
<reference evidence="2" key="1">
    <citation type="submission" date="2022-11" db="UniProtKB">
        <authorList>
            <consortium name="WormBaseParasite"/>
        </authorList>
    </citation>
    <scope>IDENTIFICATION</scope>
</reference>
<proteinExistence type="predicted"/>
<dbReference type="WBParaSite" id="ES5_v2.g20053.t1">
    <property type="protein sequence ID" value="ES5_v2.g20053.t1"/>
    <property type="gene ID" value="ES5_v2.g20053"/>
</dbReference>